<name>A0A427A5M9_ENSVE</name>
<sequence>MTFNEPHTFAIQGYDVGLEAPGRCSILLRLFCRAGNSATEPYVVAHNVLLSHATVSDIYRKKYKASSIWLYIVPQGIRRLMNYIKQKYGNPVVIITENGNPSRQDGCNVQGYFAWSLLDNWEWAAGYTSRFGLYFIDYNDNLKRYPKNSVDWFKKLLKSA</sequence>
<dbReference type="Pfam" id="PF00232">
    <property type="entry name" value="Glyco_hydro_1"/>
    <property type="match status" value="2"/>
</dbReference>
<dbReference type="Gene3D" id="3.20.20.80">
    <property type="entry name" value="Glycosidases"/>
    <property type="match status" value="3"/>
</dbReference>
<organism evidence="3 4">
    <name type="scientific">Ensete ventricosum</name>
    <name type="common">Abyssinian banana</name>
    <name type="synonym">Musa ensete</name>
    <dbReference type="NCBI Taxonomy" id="4639"/>
    <lineage>
        <taxon>Eukaryota</taxon>
        <taxon>Viridiplantae</taxon>
        <taxon>Streptophyta</taxon>
        <taxon>Embryophyta</taxon>
        <taxon>Tracheophyta</taxon>
        <taxon>Spermatophyta</taxon>
        <taxon>Magnoliopsida</taxon>
        <taxon>Liliopsida</taxon>
        <taxon>Zingiberales</taxon>
        <taxon>Musaceae</taxon>
        <taxon>Ensete</taxon>
    </lineage>
</organism>
<dbReference type="GO" id="GO:0008422">
    <property type="term" value="F:beta-glucosidase activity"/>
    <property type="evidence" value="ECO:0007669"/>
    <property type="project" value="TreeGrafter"/>
</dbReference>
<dbReference type="SUPFAM" id="SSF51445">
    <property type="entry name" value="(Trans)glycosidases"/>
    <property type="match status" value="1"/>
</dbReference>
<proteinExistence type="inferred from homology"/>
<evidence type="ECO:0000313" key="4">
    <source>
        <dbReference type="Proteomes" id="UP000287651"/>
    </source>
</evidence>
<comment type="caution">
    <text evidence="3">The sequence shown here is derived from an EMBL/GenBank/DDBJ whole genome shotgun (WGS) entry which is preliminary data.</text>
</comment>
<evidence type="ECO:0000256" key="2">
    <source>
        <dbReference type="RuleBase" id="RU003690"/>
    </source>
</evidence>
<protein>
    <submittedName>
        <fullName evidence="3">Uncharacterized protein</fullName>
    </submittedName>
</protein>
<dbReference type="Proteomes" id="UP000287651">
    <property type="component" value="Unassembled WGS sequence"/>
</dbReference>
<evidence type="ECO:0000313" key="3">
    <source>
        <dbReference type="EMBL" id="RRT71491.1"/>
    </source>
</evidence>
<dbReference type="PRINTS" id="PR00131">
    <property type="entry name" value="GLHYDRLASE1"/>
</dbReference>
<dbReference type="PANTHER" id="PTHR10353:SF302">
    <property type="entry name" value="BETA-GLUCOSIDASE 40"/>
    <property type="match status" value="1"/>
</dbReference>
<dbReference type="PANTHER" id="PTHR10353">
    <property type="entry name" value="GLYCOSYL HYDROLASE"/>
    <property type="match status" value="1"/>
</dbReference>
<reference evidence="3 4" key="1">
    <citation type="journal article" date="2014" name="Agronomy (Basel)">
        <title>A Draft Genome Sequence for Ensete ventricosum, the Drought-Tolerant Tree Against Hunger.</title>
        <authorList>
            <person name="Harrison J."/>
            <person name="Moore K.A."/>
            <person name="Paszkiewicz K."/>
            <person name="Jones T."/>
            <person name="Grant M."/>
            <person name="Ambacheew D."/>
            <person name="Muzemil S."/>
            <person name="Studholme D.J."/>
        </authorList>
    </citation>
    <scope>NUCLEOTIDE SEQUENCE [LARGE SCALE GENOMIC DNA]</scope>
</reference>
<dbReference type="GO" id="GO:0005975">
    <property type="term" value="P:carbohydrate metabolic process"/>
    <property type="evidence" value="ECO:0007669"/>
    <property type="project" value="InterPro"/>
</dbReference>
<accession>A0A427A5M9</accession>
<dbReference type="InterPro" id="IPR001360">
    <property type="entry name" value="Glyco_hydro_1"/>
</dbReference>
<gene>
    <name evidence="3" type="ORF">B296_00010478</name>
</gene>
<comment type="similarity">
    <text evidence="1 2">Belongs to the glycosyl hydrolase 1 family.</text>
</comment>
<dbReference type="InterPro" id="IPR017853">
    <property type="entry name" value="GH"/>
</dbReference>
<evidence type="ECO:0000256" key="1">
    <source>
        <dbReference type="ARBA" id="ARBA00010838"/>
    </source>
</evidence>
<dbReference type="AlphaFoldDB" id="A0A427A5M9"/>
<dbReference type="EMBL" id="AMZH03003694">
    <property type="protein sequence ID" value="RRT71491.1"/>
    <property type="molecule type" value="Genomic_DNA"/>
</dbReference>